<evidence type="ECO:0000313" key="3">
    <source>
        <dbReference type="Proteomes" id="UP000466966"/>
    </source>
</evidence>
<reference evidence="2 3" key="1">
    <citation type="submission" date="2019-12" db="EMBL/GenBank/DDBJ databases">
        <title>Genomic-based taxomic classification of the family Erythrobacteraceae.</title>
        <authorList>
            <person name="Xu L."/>
        </authorList>
    </citation>
    <scope>NUCLEOTIDE SEQUENCE [LARGE SCALE GENOMIC DNA]</scope>
    <source>
        <strain evidence="2 3">M0322</strain>
    </source>
</reference>
<dbReference type="Gene3D" id="2.30.30.40">
    <property type="entry name" value="SH3 Domains"/>
    <property type="match status" value="1"/>
</dbReference>
<dbReference type="Proteomes" id="UP000466966">
    <property type="component" value="Unassembled WGS sequence"/>
</dbReference>
<dbReference type="PANTHER" id="PTHR22617:SF23">
    <property type="entry name" value="CHEMOTAXIS PROTEIN CHEW"/>
    <property type="match status" value="1"/>
</dbReference>
<name>A0A844YVT7_9SPHN</name>
<dbReference type="OrthoDB" id="3291462at2"/>
<dbReference type="CDD" id="cd00732">
    <property type="entry name" value="CheW"/>
    <property type="match status" value="1"/>
</dbReference>
<dbReference type="PANTHER" id="PTHR22617">
    <property type="entry name" value="CHEMOTAXIS SENSOR HISTIDINE KINASE-RELATED"/>
    <property type="match status" value="1"/>
</dbReference>
<dbReference type="InterPro" id="IPR002545">
    <property type="entry name" value="CheW-lke_dom"/>
</dbReference>
<sequence>MSHRELITFQVADQLFGLDIMAIREIRAWSPVTRLPQVPDYVAGVVNLRGTVLPVFDLAARLGWGPTQATPRNPIIVTSIGGQTRGLIVHSVNDIVALPADSLQQPEGGASDGIDRFIEGLAPLGDDMVIVLDLATLARDEPLDMAA</sequence>
<dbReference type="GO" id="GO:0006935">
    <property type="term" value="P:chemotaxis"/>
    <property type="evidence" value="ECO:0007669"/>
    <property type="project" value="InterPro"/>
</dbReference>
<dbReference type="GO" id="GO:0005829">
    <property type="term" value="C:cytosol"/>
    <property type="evidence" value="ECO:0007669"/>
    <property type="project" value="TreeGrafter"/>
</dbReference>
<feature type="domain" description="CheW-like" evidence="1">
    <location>
        <begin position="3"/>
        <end position="143"/>
    </location>
</feature>
<comment type="caution">
    <text evidence="2">The sequence shown here is derived from an EMBL/GenBank/DDBJ whole genome shotgun (WGS) entry which is preliminary data.</text>
</comment>
<dbReference type="RefSeq" id="WP_160771075.1">
    <property type="nucleotide sequence ID" value="NZ_WTYV01000002.1"/>
</dbReference>
<dbReference type="Pfam" id="PF01584">
    <property type="entry name" value="CheW"/>
    <property type="match status" value="1"/>
</dbReference>
<proteinExistence type="predicted"/>
<dbReference type="Gene3D" id="2.40.50.180">
    <property type="entry name" value="CheA-289, Domain 4"/>
    <property type="match status" value="1"/>
</dbReference>
<dbReference type="GO" id="GO:0007165">
    <property type="term" value="P:signal transduction"/>
    <property type="evidence" value="ECO:0007669"/>
    <property type="project" value="InterPro"/>
</dbReference>
<keyword evidence="3" id="KW-1185">Reference proteome</keyword>
<gene>
    <name evidence="2" type="ORF">GRI99_05695</name>
</gene>
<protein>
    <submittedName>
        <fullName evidence="2">Chemotaxis protein CheW</fullName>
    </submittedName>
</protein>
<dbReference type="PROSITE" id="PS50851">
    <property type="entry name" value="CHEW"/>
    <property type="match status" value="1"/>
</dbReference>
<accession>A0A844YVT7</accession>
<organism evidence="2 3">
    <name type="scientific">Alteraurantiacibacter buctensis</name>
    <dbReference type="NCBI Taxonomy" id="1503981"/>
    <lineage>
        <taxon>Bacteria</taxon>
        <taxon>Pseudomonadati</taxon>
        <taxon>Pseudomonadota</taxon>
        <taxon>Alphaproteobacteria</taxon>
        <taxon>Sphingomonadales</taxon>
        <taxon>Erythrobacteraceae</taxon>
        <taxon>Alteraurantiacibacter</taxon>
    </lineage>
</organism>
<dbReference type="InterPro" id="IPR036061">
    <property type="entry name" value="CheW-like_dom_sf"/>
</dbReference>
<dbReference type="InterPro" id="IPR039315">
    <property type="entry name" value="CheW"/>
</dbReference>
<dbReference type="SMART" id="SM00260">
    <property type="entry name" value="CheW"/>
    <property type="match status" value="1"/>
</dbReference>
<dbReference type="EMBL" id="WTYV01000002">
    <property type="protein sequence ID" value="MXO71130.1"/>
    <property type="molecule type" value="Genomic_DNA"/>
</dbReference>
<evidence type="ECO:0000313" key="2">
    <source>
        <dbReference type="EMBL" id="MXO71130.1"/>
    </source>
</evidence>
<dbReference type="SUPFAM" id="SSF50341">
    <property type="entry name" value="CheW-like"/>
    <property type="match status" value="1"/>
</dbReference>
<evidence type="ECO:0000259" key="1">
    <source>
        <dbReference type="PROSITE" id="PS50851"/>
    </source>
</evidence>
<dbReference type="AlphaFoldDB" id="A0A844YVT7"/>